<comment type="caution">
    <text evidence="1">The sequence shown here is derived from an EMBL/GenBank/DDBJ whole genome shotgun (WGS) entry which is preliminary data.</text>
</comment>
<evidence type="ECO:0000313" key="1">
    <source>
        <dbReference type="EMBL" id="MBB5073426.1"/>
    </source>
</evidence>
<organism evidence="1 2">
    <name type="scientific">Bartonella callosciuri</name>
    <dbReference type="NCBI Taxonomy" id="686223"/>
    <lineage>
        <taxon>Bacteria</taxon>
        <taxon>Pseudomonadati</taxon>
        <taxon>Pseudomonadota</taxon>
        <taxon>Alphaproteobacteria</taxon>
        <taxon>Hyphomicrobiales</taxon>
        <taxon>Bartonellaceae</taxon>
        <taxon>Bartonella</taxon>
    </lineage>
</organism>
<dbReference type="EMBL" id="JACHIM010000002">
    <property type="protein sequence ID" value="MBB5073426.1"/>
    <property type="molecule type" value="Genomic_DNA"/>
</dbReference>
<protein>
    <submittedName>
        <fullName evidence="1">Uncharacterized protein</fullName>
    </submittedName>
</protein>
<sequence length="52" mass="6142">MNQQSFLKPIKNGERFYTTIFITNIQFLISTHDASKNIWHGLNELFMIITII</sequence>
<evidence type="ECO:0000313" key="2">
    <source>
        <dbReference type="Proteomes" id="UP000561417"/>
    </source>
</evidence>
<dbReference type="AlphaFoldDB" id="A0A840NLB0"/>
<reference evidence="1 2" key="1">
    <citation type="submission" date="2020-08" db="EMBL/GenBank/DDBJ databases">
        <title>Genomic Encyclopedia of Type Strains, Phase IV (KMG-IV): sequencing the most valuable type-strain genomes for metagenomic binning, comparative biology and taxonomic classification.</title>
        <authorList>
            <person name="Goeker M."/>
        </authorList>
    </citation>
    <scope>NUCLEOTIDE SEQUENCE [LARGE SCALE GENOMIC DNA]</scope>
    <source>
        <strain evidence="1 2">DSM 28538</strain>
    </source>
</reference>
<gene>
    <name evidence="1" type="ORF">HNQ69_000547</name>
</gene>
<dbReference type="Proteomes" id="UP000561417">
    <property type="component" value="Unassembled WGS sequence"/>
</dbReference>
<accession>A0A840NLB0</accession>
<keyword evidence="2" id="KW-1185">Reference proteome</keyword>
<proteinExistence type="predicted"/>
<name>A0A840NLB0_9HYPH</name>